<dbReference type="eggNOG" id="COG0463">
    <property type="taxonomic scope" value="Bacteria"/>
</dbReference>
<dbReference type="CDD" id="cd04187">
    <property type="entry name" value="DPM1_like_bac"/>
    <property type="match status" value="1"/>
</dbReference>
<keyword evidence="4 7" id="KW-0812">Transmembrane</keyword>
<evidence type="ECO:0000313" key="9">
    <source>
        <dbReference type="EMBL" id="AEI05573.1"/>
    </source>
</evidence>
<feature type="transmembrane region" description="Helical" evidence="7">
    <location>
        <begin position="304"/>
        <end position="329"/>
    </location>
</feature>
<evidence type="ECO:0000259" key="8">
    <source>
        <dbReference type="Pfam" id="PF00535"/>
    </source>
</evidence>
<evidence type="ECO:0000256" key="3">
    <source>
        <dbReference type="ARBA" id="ARBA00022679"/>
    </source>
</evidence>
<reference evidence="9 10" key="1">
    <citation type="journal article" date="2011" name="J. Bacteriol.">
        <title>Complete genome sequences of the chemolithoautotrophic Oligotropha carboxidovorans strains OM4 and OM5.</title>
        <authorList>
            <person name="Volland S."/>
            <person name="Rachinger M."/>
            <person name="Strittmatter A."/>
            <person name="Daniel R."/>
            <person name="Gottschalk G."/>
            <person name="Meyer O."/>
        </authorList>
    </citation>
    <scope>NUCLEOTIDE SEQUENCE [LARGE SCALE GENOMIC DNA]</scope>
    <source>
        <strain evidence="10">ATCC 49405 / DSM 1227 / KCTC 32145 / OM5</strain>
    </source>
</reference>
<keyword evidence="2" id="KW-0328">Glycosyltransferase</keyword>
<dbReference type="InterPro" id="IPR050256">
    <property type="entry name" value="Glycosyltransferase_2"/>
</dbReference>
<name>F8BZR8_AFIC5</name>
<dbReference type="STRING" id="504832.OCA5_c08510"/>
<organism evidence="9 10">
    <name type="scientific">Afipia carboxidovorans (strain ATCC 49405 / DSM 1227 / KCTC 32145 / OM5)</name>
    <name type="common">Oligotropha carboxidovorans</name>
    <dbReference type="NCBI Taxonomy" id="504832"/>
    <lineage>
        <taxon>Bacteria</taxon>
        <taxon>Pseudomonadati</taxon>
        <taxon>Pseudomonadota</taxon>
        <taxon>Alphaproteobacteria</taxon>
        <taxon>Hyphomicrobiales</taxon>
        <taxon>Nitrobacteraceae</taxon>
        <taxon>Afipia</taxon>
    </lineage>
</organism>
<keyword evidence="10" id="KW-1185">Reference proteome</keyword>
<dbReference type="HOGENOM" id="CLU_033536_0_1_5"/>
<dbReference type="InterPro" id="IPR001173">
    <property type="entry name" value="Glyco_trans_2-like"/>
</dbReference>
<gene>
    <name evidence="9" type="ordered locus">OCA5_c08510</name>
</gene>
<dbReference type="GO" id="GO:0005886">
    <property type="term" value="C:plasma membrane"/>
    <property type="evidence" value="ECO:0007669"/>
    <property type="project" value="TreeGrafter"/>
</dbReference>
<feature type="domain" description="Glycosyltransferase 2-like" evidence="8">
    <location>
        <begin position="42"/>
        <end position="198"/>
    </location>
</feature>
<dbReference type="PATRIC" id="fig|504832.7.peg.898"/>
<accession>F8BZR8</accession>
<dbReference type="EMBL" id="CP002826">
    <property type="protein sequence ID" value="AEI05573.1"/>
    <property type="molecule type" value="Genomic_DNA"/>
</dbReference>
<dbReference type="SUPFAM" id="SSF53448">
    <property type="entry name" value="Nucleotide-diphospho-sugar transferases"/>
    <property type="match status" value="1"/>
</dbReference>
<dbReference type="Gene3D" id="3.90.550.10">
    <property type="entry name" value="Spore Coat Polysaccharide Biosynthesis Protein SpsA, Chain A"/>
    <property type="match status" value="1"/>
</dbReference>
<evidence type="ECO:0000256" key="6">
    <source>
        <dbReference type="ARBA" id="ARBA00023136"/>
    </source>
</evidence>
<dbReference type="GO" id="GO:0016757">
    <property type="term" value="F:glycosyltransferase activity"/>
    <property type="evidence" value="ECO:0007669"/>
    <property type="project" value="UniProtKB-KW"/>
</dbReference>
<dbReference type="KEGG" id="ocg:OCA5_c08510"/>
<evidence type="ECO:0000256" key="5">
    <source>
        <dbReference type="ARBA" id="ARBA00022989"/>
    </source>
</evidence>
<dbReference type="PANTHER" id="PTHR48090:SF1">
    <property type="entry name" value="PROPHAGE BACTOPRENOL GLUCOSYL TRANSFERASE HOMOLOG"/>
    <property type="match status" value="1"/>
</dbReference>
<keyword evidence="3 9" id="KW-0808">Transferase</keyword>
<dbReference type="InterPro" id="IPR029044">
    <property type="entry name" value="Nucleotide-diphossugar_trans"/>
</dbReference>
<evidence type="ECO:0000313" key="10">
    <source>
        <dbReference type="Proteomes" id="UP000007730"/>
    </source>
</evidence>
<protein>
    <submittedName>
        <fullName evidence="9">Glycosyl transferase</fullName>
    </submittedName>
</protein>
<proteinExistence type="predicted"/>
<dbReference type="AlphaFoldDB" id="F8BZR8"/>
<dbReference type="Proteomes" id="UP000007730">
    <property type="component" value="Chromosome"/>
</dbReference>
<evidence type="ECO:0000256" key="4">
    <source>
        <dbReference type="ARBA" id="ARBA00022692"/>
    </source>
</evidence>
<keyword evidence="5 7" id="KW-1133">Transmembrane helix</keyword>
<dbReference type="PANTHER" id="PTHR48090">
    <property type="entry name" value="UNDECAPRENYL-PHOSPHATE 4-DEOXY-4-FORMAMIDO-L-ARABINOSE TRANSFERASE-RELATED"/>
    <property type="match status" value="1"/>
</dbReference>
<evidence type="ECO:0000256" key="1">
    <source>
        <dbReference type="ARBA" id="ARBA00004141"/>
    </source>
</evidence>
<comment type="subcellular location">
    <subcellularLocation>
        <location evidence="1">Membrane</location>
        <topology evidence="1">Multi-pass membrane protein</topology>
    </subcellularLocation>
</comment>
<evidence type="ECO:0000256" key="2">
    <source>
        <dbReference type="ARBA" id="ARBA00022676"/>
    </source>
</evidence>
<dbReference type="Pfam" id="PF00535">
    <property type="entry name" value="Glycos_transf_2"/>
    <property type="match status" value="1"/>
</dbReference>
<evidence type="ECO:0000256" key="7">
    <source>
        <dbReference type="SAM" id="Phobius"/>
    </source>
</evidence>
<keyword evidence="6 7" id="KW-0472">Membrane</keyword>
<sequence length="371" mass="40600">MAATAPYRHIRTDAPEGLTRMSVSDVSVSIRDRLPAAARGLSIVVPLLNEAPGLTLLHERLSTLADRLKERYGIACEAIYVDDGSTDETLTVARDLPAAKLDVQVVSLSRNFGKEAALMAGLDHARFGAVLFMDGDGQHSPDLAEELVRHWIEGGYDVVYTAKAHRQNESMLRRLAVHNFYSLVNWGARQKIPEDAGDFRLLSPRAAKALRMMPERNRFFKGLTSWIGFRQKRIDYEPEPRAHGTTTFNARRLLGLSIEGITSFSVAPLRMASMLGMLIALLALLFGLSILWETFTTGKSVPGYPSVIVGMMTLGGVQLIVIGVLGEYIGKILSELKARPIYFVAEQTLRTANEATAPDGAVSPSHTADPA</sequence>
<feature type="transmembrane region" description="Helical" evidence="7">
    <location>
        <begin position="272"/>
        <end position="292"/>
    </location>
</feature>